<dbReference type="EMBL" id="JBHSIM010000002">
    <property type="protein sequence ID" value="MFC4830930.1"/>
    <property type="molecule type" value="Genomic_DNA"/>
</dbReference>
<sequence>MTAAAAVDDRPAPQAPALAEAPQPTGEMPSAGDRLKQLAIAALDKLAGAAVVKVEELSDKLGDMAADAVSGNMPTGVGANALMKGVLAKMEGKNPVIAALKGAFGAMSTSTKIWLSLALILLAVLSPVALLVLALVLLVAAIVGAVKG</sequence>
<evidence type="ECO:0000256" key="2">
    <source>
        <dbReference type="SAM" id="Phobius"/>
    </source>
</evidence>
<comment type="caution">
    <text evidence="3">The sequence shown here is derived from an EMBL/GenBank/DDBJ whole genome shotgun (WGS) entry which is preliminary data.</text>
</comment>
<name>A0ABV9REZ6_9PSEU</name>
<keyword evidence="2" id="KW-0812">Transmembrane</keyword>
<keyword evidence="4" id="KW-1185">Reference proteome</keyword>
<dbReference type="Proteomes" id="UP001595909">
    <property type="component" value="Unassembled WGS sequence"/>
</dbReference>
<evidence type="ECO:0000313" key="3">
    <source>
        <dbReference type="EMBL" id="MFC4830930.1"/>
    </source>
</evidence>
<organism evidence="3 4">
    <name type="scientific">Actinomycetospora chibensis</name>
    <dbReference type="NCBI Taxonomy" id="663606"/>
    <lineage>
        <taxon>Bacteria</taxon>
        <taxon>Bacillati</taxon>
        <taxon>Actinomycetota</taxon>
        <taxon>Actinomycetes</taxon>
        <taxon>Pseudonocardiales</taxon>
        <taxon>Pseudonocardiaceae</taxon>
        <taxon>Actinomycetospora</taxon>
    </lineage>
</organism>
<accession>A0ABV9REZ6</accession>
<proteinExistence type="predicted"/>
<keyword evidence="2" id="KW-0472">Membrane</keyword>
<feature type="region of interest" description="Disordered" evidence="1">
    <location>
        <begin position="1"/>
        <end position="31"/>
    </location>
</feature>
<keyword evidence="2" id="KW-1133">Transmembrane helix</keyword>
<evidence type="ECO:0008006" key="5">
    <source>
        <dbReference type="Google" id="ProtNLM"/>
    </source>
</evidence>
<feature type="transmembrane region" description="Helical" evidence="2">
    <location>
        <begin position="113"/>
        <end position="146"/>
    </location>
</feature>
<evidence type="ECO:0000256" key="1">
    <source>
        <dbReference type="SAM" id="MobiDB-lite"/>
    </source>
</evidence>
<gene>
    <name evidence="3" type="ORF">ACFPEL_00790</name>
</gene>
<feature type="compositionally biased region" description="Low complexity" evidence="1">
    <location>
        <begin position="15"/>
        <end position="24"/>
    </location>
</feature>
<reference evidence="4" key="1">
    <citation type="journal article" date="2019" name="Int. J. Syst. Evol. Microbiol.">
        <title>The Global Catalogue of Microorganisms (GCM) 10K type strain sequencing project: providing services to taxonomists for standard genome sequencing and annotation.</title>
        <authorList>
            <consortium name="The Broad Institute Genomics Platform"/>
            <consortium name="The Broad Institute Genome Sequencing Center for Infectious Disease"/>
            <person name="Wu L."/>
            <person name="Ma J."/>
        </authorList>
    </citation>
    <scope>NUCLEOTIDE SEQUENCE [LARGE SCALE GENOMIC DNA]</scope>
    <source>
        <strain evidence="4">CCUG 50347</strain>
    </source>
</reference>
<evidence type="ECO:0000313" key="4">
    <source>
        <dbReference type="Proteomes" id="UP001595909"/>
    </source>
</evidence>
<protein>
    <recommendedName>
        <fullName evidence="5">Superfamily III holin-X</fullName>
    </recommendedName>
</protein>
<dbReference type="RefSeq" id="WP_274190317.1">
    <property type="nucleotide sequence ID" value="NZ_BAABHN010000002.1"/>
</dbReference>